<dbReference type="Proteomes" id="UP000198796">
    <property type="component" value="Unassembled WGS sequence"/>
</dbReference>
<protein>
    <recommendedName>
        <fullName evidence="3">DUF3987 domain-containing protein</fullName>
    </recommendedName>
</protein>
<proteinExistence type="predicted"/>
<sequence length="499" mass="53655">MNKILTQNDLLPIKGLLEGGDCAVQSLATVRDWQAEPIALGGASGCTDDFPLHALGCKGSKAAAAIRESSQAPRGLCGQAVLCAMSTSVSSWGQVEAIHGNATPMALFLITVAQSGERKTAVDGAAQLGIKAFEKQLEKTLQERRSLDRDSKETQCGDEAVSEIVVGDPTYEGLLGNMARGPGVACLSNDDAAGFFGGHSMGRDQRQKTIAGLSQIWSGSDIKRPRAHGRDTSVSGVPLTMSLMFQPYLIGQVYGDREMVEQGILPRVLPCFPKSTMGTRFFKASAREAQEVVRSFAESVLATLHEVRALKALRVPVEDPFAPPCAVLPLSQSARRVLVDFYNEIEAELGDGGKFEKTRGFASRSIENATRIAAVVTLFDDTGAAEVTEAAARSSCDLMRFYLAEFSALLRLGRSERDDSEAGQLGAWLAGRYGAGGYGHDKDISQFGPPAFRKKADRQVALQRLVSQHWIRMLPPGAVVDGTKRAEAFQVHPNIDRVL</sequence>
<dbReference type="AlphaFoldDB" id="A0A1I0YRA3"/>
<name>A0A1I0YRA3_9RHOB</name>
<evidence type="ECO:0000313" key="1">
    <source>
        <dbReference type="EMBL" id="SFB15905.1"/>
    </source>
</evidence>
<reference evidence="1 2" key="1">
    <citation type="submission" date="2016-10" db="EMBL/GenBank/DDBJ databases">
        <authorList>
            <person name="de Groot N.N."/>
        </authorList>
    </citation>
    <scope>NUCLEOTIDE SEQUENCE [LARGE SCALE GENOMIC DNA]</scope>
    <source>
        <strain evidence="1 2">DSM 29316</strain>
    </source>
</reference>
<evidence type="ECO:0008006" key="3">
    <source>
        <dbReference type="Google" id="ProtNLM"/>
    </source>
</evidence>
<dbReference type="Pfam" id="PF13148">
    <property type="entry name" value="DUF3987"/>
    <property type="match status" value="2"/>
</dbReference>
<dbReference type="STRING" id="871651.SAMN05421688_3302"/>
<organism evidence="1 2">
    <name type="scientific">Poseidonocella pacifica</name>
    <dbReference type="NCBI Taxonomy" id="871651"/>
    <lineage>
        <taxon>Bacteria</taxon>
        <taxon>Pseudomonadati</taxon>
        <taxon>Pseudomonadota</taxon>
        <taxon>Alphaproteobacteria</taxon>
        <taxon>Rhodobacterales</taxon>
        <taxon>Roseobacteraceae</taxon>
        <taxon>Poseidonocella</taxon>
    </lineage>
</organism>
<accession>A0A1I0YRA3</accession>
<dbReference type="RefSeq" id="WP_175501299.1">
    <property type="nucleotide sequence ID" value="NZ_FOJU01000007.1"/>
</dbReference>
<dbReference type="InterPro" id="IPR025048">
    <property type="entry name" value="DUF3987"/>
</dbReference>
<gene>
    <name evidence="1" type="ORF">SAMN05421688_3302</name>
</gene>
<keyword evidence="2" id="KW-1185">Reference proteome</keyword>
<evidence type="ECO:0000313" key="2">
    <source>
        <dbReference type="Proteomes" id="UP000198796"/>
    </source>
</evidence>
<dbReference type="EMBL" id="FOJU01000007">
    <property type="protein sequence ID" value="SFB15905.1"/>
    <property type="molecule type" value="Genomic_DNA"/>
</dbReference>